<dbReference type="Proteomes" id="UP001642540">
    <property type="component" value="Unassembled WGS sequence"/>
</dbReference>
<keyword evidence="1" id="KW-1133">Transmembrane helix</keyword>
<feature type="transmembrane region" description="Helical" evidence="1">
    <location>
        <begin position="161"/>
        <end position="184"/>
    </location>
</feature>
<dbReference type="EMBL" id="CAXLJM020000124">
    <property type="protein sequence ID" value="CAL8138589.1"/>
    <property type="molecule type" value="Genomic_DNA"/>
</dbReference>
<keyword evidence="1" id="KW-0812">Transmembrane</keyword>
<evidence type="ECO:0000313" key="3">
    <source>
        <dbReference type="EMBL" id="CAL8138589.1"/>
    </source>
</evidence>
<name>A0ABP1RYA2_9HEXA</name>
<reference evidence="3 4" key="1">
    <citation type="submission" date="2024-08" db="EMBL/GenBank/DDBJ databases">
        <authorList>
            <person name="Cucini C."/>
            <person name="Frati F."/>
        </authorList>
    </citation>
    <scope>NUCLEOTIDE SEQUENCE [LARGE SCALE GENOMIC DNA]</scope>
</reference>
<comment type="caution">
    <text evidence="3">The sequence shown here is derived from an EMBL/GenBank/DDBJ whole genome shotgun (WGS) entry which is preliminary data.</text>
</comment>
<gene>
    <name evidence="3" type="ORF">ODALV1_LOCUS27437</name>
</gene>
<accession>A0ABP1RYA2</accession>
<feature type="chain" id="PRO_5046493341" evidence="2">
    <location>
        <begin position="29"/>
        <end position="185"/>
    </location>
</feature>
<keyword evidence="1" id="KW-0472">Membrane</keyword>
<evidence type="ECO:0000256" key="1">
    <source>
        <dbReference type="SAM" id="Phobius"/>
    </source>
</evidence>
<protein>
    <submittedName>
        <fullName evidence="3">Uncharacterized protein</fullName>
    </submittedName>
</protein>
<evidence type="ECO:0000256" key="2">
    <source>
        <dbReference type="SAM" id="SignalP"/>
    </source>
</evidence>
<organism evidence="3 4">
    <name type="scientific">Orchesella dallaii</name>
    <dbReference type="NCBI Taxonomy" id="48710"/>
    <lineage>
        <taxon>Eukaryota</taxon>
        <taxon>Metazoa</taxon>
        <taxon>Ecdysozoa</taxon>
        <taxon>Arthropoda</taxon>
        <taxon>Hexapoda</taxon>
        <taxon>Collembola</taxon>
        <taxon>Entomobryomorpha</taxon>
        <taxon>Entomobryoidea</taxon>
        <taxon>Orchesellidae</taxon>
        <taxon>Orchesellinae</taxon>
        <taxon>Orchesella</taxon>
    </lineage>
</organism>
<evidence type="ECO:0000313" key="4">
    <source>
        <dbReference type="Proteomes" id="UP001642540"/>
    </source>
</evidence>
<feature type="signal peptide" evidence="2">
    <location>
        <begin position="1"/>
        <end position="28"/>
    </location>
</feature>
<sequence length="185" mass="21087">MDLFPKKFLQLLLLIALVCVGKLTSANAEGNSKAECKIELHKRVIADVAPVQYINCHKMEHSSQINARCEKAKERSDPESCASTFSERMSIVFWIVMASFPILTFVQNRASTNPVQCQNPRTFLQKVCSALWWPVIIATVYTGGVALFVPHQERRELIDYLARWIRQVILIVILRTLAMCLAIYF</sequence>
<keyword evidence="4" id="KW-1185">Reference proteome</keyword>
<feature type="transmembrane region" description="Helical" evidence="1">
    <location>
        <begin position="130"/>
        <end position="149"/>
    </location>
</feature>
<keyword evidence="2" id="KW-0732">Signal</keyword>
<proteinExistence type="predicted"/>